<dbReference type="PANTHER" id="PTHR39189:SF1">
    <property type="entry name" value="UPF0173 METAL-DEPENDENT HYDROLASE YTKL"/>
    <property type="match status" value="1"/>
</dbReference>
<protein>
    <recommendedName>
        <fullName evidence="3">Lactamase</fullName>
    </recommendedName>
</protein>
<dbReference type="AlphaFoldDB" id="A0A1F7W3X3"/>
<dbReference type="Proteomes" id="UP000177331">
    <property type="component" value="Unassembled WGS sequence"/>
</dbReference>
<evidence type="ECO:0008006" key="3">
    <source>
        <dbReference type="Google" id="ProtNLM"/>
    </source>
</evidence>
<sequence length="223" mass="25012">MCYNLPRMQIIWNGLSCFEIITNTSEGEVTLVVDPYDNATGLRFPRTLEANVVLVSHDEEDANNLSAIAGAPQVIDMPGEFEVRQVFMYGVDAPLKREVKSVRVANNLFRIECEGMHIAHLGSLDRALTDKELQELENIDILMIPVGGGRVLTPKLAAEVIAQIEPRVVIPMTYELPSLKEELQPLSNFLKEMAGTKKEEMNKYKVARKDLPEEDMLIVTLSK</sequence>
<comment type="caution">
    <text evidence="1">The sequence shown here is derived from an EMBL/GenBank/DDBJ whole genome shotgun (WGS) entry which is preliminary data.</text>
</comment>
<dbReference type="SUPFAM" id="SSF56281">
    <property type="entry name" value="Metallo-hydrolase/oxidoreductase"/>
    <property type="match status" value="1"/>
</dbReference>
<proteinExistence type="predicted"/>
<evidence type="ECO:0000313" key="2">
    <source>
        <dbReference type="Proteomes" id="UP000177331"/>
    </source>
</evidence>
<dbReference type="EMBL" id="MGFD01000063">
    <property type="protein sequence ID" value="OGL96814.1"/>
    <property type="molecule type" value="Genomic_DNA"/>
</dbReference>
<accession>A0A1F7W3X3</accession>
<evidence type="ECO:0000313" key="1">
    <source>
        <dbReference type="EMBL" id="OGL96814.1"/>
    </source>
</evidence>
<dbReference type="STRING" id="1802421.A2318_04165"/>
<dbReference type="Gene3D" id="3.60.15.10">
    <property type="entry name" value="Ribonuclease Z/Hydroxyacylglutathione hydrolase-like"/>
    <property type="match status" value="1"/>
</dbReference>
<dbReference type="PANTHER" id="PTHR39189">
    <property type="entry name" value="UPF0173 METAL-DEPENDENT HYDROLASE YTKL"/>
    <property type="match status" value="1"/>
</dbReference>
<name>A0A1F7W3X3_9BACT</name>
<gene>
    <name evidence="1" type="ORF">A2318_04165</name>
</gene>
<dbReference type="InterPro" id="IPR036866">
    <property type="entry name" value="RibonucZ/Hydroxyglut_hydro"/>
</dbReference>
<organism evidence="1 2">
    <name type="scientific">Candidatus Uhrbacteria bacterium RIFOXYB2_FULL_45_11</name>
    <dbReference type="NCBI Taxonomy" id="1802421"/>
    <lineage>
        <taxon>Bacteria</taxon>
        <taxon>Candidatus Uhriibacteriota</taxon>
    </lineage>
</organism>
<reference evidence="1 2" key="1">
    <citation type="journal article" date="2016" name="Nat. Commun.">
        <title>Thousands of microbial genomes shed light on interconnected biogeochemical processes in an aquifer system.</title>
        <authorList>
            <person name="Anantharaman K."/>
            <person name="Brown C.T."/>
            <person name="Hug L.A."/>
            <person name="Sharon I."/>
            <person name="Castelle C.J."/>
            <person name="Probst A.J."/>
            <person name="Thomas B.C."/>
            <person name="Singh A."/>
            <person name="Wilkins M.J."/>
            <person name="Karaoz U."/>
            <person name="Brodie E.L."/>
            <person name="Williams K.H."/>
            <person name="Hubbard S.S."/>
            <person name="Banfield J.F."/>
        </authorList>
    </citation>
    <scope>NUCLEOTIDE SEQUENCE [LARGE SCALE GENOMIC DNA]</scope>
</reference>
<dbReference type="Pfam" id="PF13483">
    <property type="entry name" value="Lactamase_B_3"/>
    <property type="match status" value="1"/>
</dbReference>